<dbReference type="PANTHER" id="PTHR11361">
    <property type="entry name" value="DNA MISMATCH REPAIR PROTEIN MUTS FAMILY MEMBER"/>
    <property type="match status" value="1"/>
</dbReference>
<dbReference type="RefSeq" id="WP_133535270.1">
    <property type="nucleotide sequence ID" value="NZ_SNYH01000002.1"/>
</dbReference>
<keyword evidence="4" id="KW-1133">Transmembrane helix</keyword>
<protein>
    <submittedName>
        <fullName evidence="6">MutS-like protein</fullName>
    </submittedName>
</protein>
<feature type="transmembrane region" description="Helical" evidence="4">
    <location>
        <begin position="53"/>
        <end position="71"/>
    </location>
</feature>
<reference evidence="6 7" key="1">
    <citation type="submission" date="2019-03" db="EMBL/GenBank/DDBJ databases">
        <title>Genomic Encyclopedia of Type Strains, Phase III (KMG-III): the genomes of soil and plant-associated and newly described type strains.</title>
        <authorList>
            <person name="Whitman W."/>
        </authorList>
    </citation>
    <scope>NUCLEOTIDE SEQUENCE [LARGE SCALE GENOMIC DNA]</scope>
    <source>
        <strain evidence="6 7">CECT 8283</strain>
    </source>
</reference>
<keyword evidence="2" id="KW-0067">ATP-binding</keyword>
<feature type="domain" description="DNA mismatch repair proteins mutS family" evidence="5">
    <location>
        <begin position="415"/>
        <end position="588"/>
    </location>
</feature>
<feature type="transmembrane region" description="Helical" evidence="4">
    <location>
        <begin position="27"/>
        <end position="47"/>
    </location>
</feature>
<dbReference type="InterPro" id="IPR000432">
    <property type="entry name" value="DNA_mismatch_repair_MutS_C"/>
</dbReference>
<proteinExistence type="predicted"/>
<keyword evidence="4" id="KW-0472">Membrane</keyword>
<dbReference type="PANTHER" id="PTHR11361:SF99">
    <property type="entry name" value="DNA MISMATCH REPAIR PROTEIN"/>
    <property type="match status" value="1"/>
</dbReference>
<organism evidence="6 7">
    <name type="scientific">Tenacibaculum caenipelagi</name>
    <dbReference type="NCBI Taxonomy" id="1325435"/>
    <lineage>
        <taxon>Bacteria</taxon>
        <taxon>Pseudomonadati</taxon>
        <taxon>Bacteroidota</taxon>
        <taxon>Flavobacteriia</taxon>
        <taxon>Flavobacteriales</taxon>
        <taxon>Flavobacteriaceae</taxon>
        <taxon>Tenacibaculum</taxon>
    </lineage>
</organism>
<dbReference type="SMART" id="SM00534">
    <property type="entry name" value="MUTSac"/>
    <property type="match status" value="1"/>
</dbReference>
<dbReference type="GO" id="GO:0140664">
    <property type="term" value="F:ATP-dependent DNA damage sensor activity"/>
    <property type="evidence" value="ECO:0007669"/>
    <property type="project" value="InterPro"/>
</dbReference>
<dbReference type="SUPFAM" id="SSF48334">
    <property type="entry name" value="DNA repair protein MutS, domain III"/>
    <property type="match status" value="1"/>
</dbReference>
<accession>A0A4R6TEP5</accession>
<evidence type="ECO:0000256" key="3">
    <source>
        <dbReference type="ARBA" id="ARBA00023125"/>
    </source>
</evidence>
<gene>
    <name evidence="6" type="ORF">DFQ07_1135</name>
</gene>
<dbReference type="GO" id="GO:0006298">
    <property type="term" value="P:mismatch repair"/>
    <property type="evidence" value="ECO:0007669"/>
    <property type="project" value="InterPro"/>
</dbReference>
<dbReference type="Gene3D" id="1.10.1420.10">
    <property type="match status" value="1"/>
</dbReference>
<dbReference type="InterPro" id="IPR036187">
    <property type="entry name" value="DNA_mismatch_repair_MutS_sf"/>
</dbReference>
<sequence>MQKPLDFYKSQLIELEKKSAVLSKKIVTIRILRFTVFLATSIGIYYTFRVPNLPLIIGFTGITLFVFLVILHQKLKENRKIIDTKKSINITEIAVLNGKYNSLDTGKEFINPLHFFSNDIDLFGKGSFFQFINRTVTNDGKKLLARILSSNHISNISEKQKALQELSLKIEWRQHFAALESLASSKKDTSTIIYWIQNYHSKLPSFLSTIIKVFPLISIGLITLLIFKIISFSVLLIWFFIGLAITLTSLKATQKLYTDANQAKDIFKQYYLLLEQIENQQFSSAILLKKQNDIASEEEKASVIFKKFSKILDAFDQRNNLLIAVIGNGLFLWDILNATKTEQWIAKYKNVVAQWFEIVSFFDAQNSLANFAYNHSNYTFPKVQKETNIIETKNLGHPLLNASKRVDNSFTINNEQFFIITGANMAGKSTFLRTISLSIIMANCGLPVCAERYNYAPIKLITSMRTSDSLTDDESYFYSELKRLKFIVDEITSENYFIVLDEILKGTNSKDKALGSKKFIEKLSNSNSTGIIATHDVSLCDLVNKYAPQIENHYFDAEIINDELFFDYKMKSGVCKNMNASFLLKKMEIV</sequence>
<dbReference type="AlphaFoldDB" id="A0A4R6TEP5"/>
<evidence type="ECO:0000256" key="1">
    <source>
        <dbReference type="ARBA" id="ARBA00022741"/>
    </source>
</evidence>
<comment type="caution">
    <text evidence="6">The sequence shown here is derived from an EMBL/GenBank/DDBJ whole genome shotgun (WGS) entry which is preliminary data.</text>
</comment>
<dbReference type="GO" id="GO:0005829">
    <property type="term" value="C:cytosol"/>
    <property type="evidence" value="ECO:0007669"/>
    <property type="project" value="TreeGrafter"/>
</dbReference>
<dbReference type="GO" id="GO:0030983">
    <property type="term" value="F:mismatched DNA binding"/>
    <property type="evidence" value="ECO:0007669"/>
    <property type="project" value="InterPro"/>
</dbReference>
<evidence type="ECO:0000313" key="6">
    <source>
        <dbReference type="EMBL" id="TDQ28755.1"/>
    </source>
</evidence>
<evidence type="ECO:0000256" key="4">
    <source>
        <dbReference type="SAM" id="Phobius"/>
    </source>
</evidence>
<keyword evidence="3" id="KW-0238">DNA-binding</keyword>
<name>A0A4R6TEP5_9FLAO</name>
<dbReference type="Proteomes" id="UP000295390">
    <property type="component" value="Unassembled WGS sequence"/>
</dbReference>
<dbReference type="GO" id="GO:0005524">
    <property type="term" value="F:ATP binding"/>
    <property type="evidence" value="ECO:0007669"/>
    <property type="project" value="UniProtKB-KW"/>
</dbReference>
<evidence type="ECO:0000259" key="5">
    <source>
        <dbReference type="SMART" id="SM00534"/>
    </source>
</evidence>
<keyword evidence="7" id="KW-1185">Reference proteome</keyword>
<dbReference type="Gene3D" id="3.40.50.300">
    <property type="entry name" value="P-loop containing nucleotide triphosphate hydrolases"/>
    <property type="match status" value="1"/>
</dbReference>
<keyword evidence="4" id="KW-0812">Transmembrane</keyword>
<dbReference type="EMBL" id="SNYH01000002">
    <property type="protein sequence ID" value="TDQ28755.1"/>
    <property type="molecule type" value="Genomic_DNA"/>
</dbReference>
<evidence type="ECO:0000313" key="7">
    <source>
        <dbReference type="Proteomes" id="UP000295390"/>
    </source>
</evidence>
<dbReference type="SUPFAM" id="SSF52540">
    <property type="entry name" value="P-loop containing nucleoside triphosphate hydrolases"/>
    <property type="match status" value="1"/>
</dbReference>
<dbReference type="OrthoDB" id="9802448at2"/>
<dbReference type="InterPro" id="IPR027417">
    <property type="entry name" value="P-loop_NTPase"/>
</dbReference>
<keyword evidence="1" id="KW-0547">Nucleotide-binding</keyword>
<dbReference type="InterPro" id="IPR045076">
    <property type="entry name" value="MutS"/>
</dbReference>
<evidence type="ECO:0000256" key="2">
    <source>
        <dbReference type="ARBA" id="ARBA00022840"/>
    </source>
</evidence>
<dbReference type="Pfam" id="PF00488">
    <property type="entry name" value="MutS_V"/>
    <property type="match status" value="1"/>
</dbReference>